<proteinExistence type="predicted"/>
<organism evidence="1 2">
    <name type="scientific">Microbacterium trichothecenolyticum</name>
    <name type="common">Aureobacterium trichothecenolyticum</name>
    <dbReference type="NCBI Taxonomy" id="69370"/>
    <lineage>
        <taxon>Bacteria</taxon>
        <taxon>Bacillati</taxon>
        <taxon>Actinomycetota</taxon>
        <taxon>Actinomycetes</taxon>
        <taxon>Micrococcales</taxon>
        <taxon>Microbacteriaceae</taxon>
        <taxon>Microbacterium</taxon>
    </lineage>
</organism>
<dbReference type="Proteomes" id="UP001226691">
    <property type="component" value="Unassembled WGS sequence"/>
</dbReference>
<reference evidence="1 2" key="1">
    <citation type="submission" date="2023-07" db="EMBL/GenBank/DDBJ databases">
        <title>Functional and genomic diversity of the sorghum phyllosphere microbiome.</title>
        <authorList>
            <person name="Shade A."/>
        </authorList>
    </citation>
    <scope>NUCLEOTIDE SEQUENCE [LARGE SCALE GENOMIC DNA]</scope>
    <source>
        <strain evidence="1 2">SORGH_AS_1207</strain>
    </source>
</reference>
<comment type="caution">
    <text evidence="1">The sequence shown here is derived from an EMBL/GenBank/DDBJ whole genome shotgun (WGS) entry which is preliminary data.</text>
</comment>
<protein>
    <submittedName>
        <fullName evidence="1">Uncharacterized protein</fullName>
    </submittedName>
</protein>
<gene>
    <name evidence="1" type="ORF">QE412_002406</name>
</gene>
<accession>A0ABU0TVZ6</accession>
<keyword evidence="2" id="KW-1185">Reference proteome</keyword>
<evidence type="ECO:0000313" key="1">
    <source>
        <dbReference type="EMBL" id="MDQ1123833.1"/>
    </source>
</evidence>
<sequence>MLTLQAGGQEYSPAAFRAAELVQVPFWGVGLLLVWRAHRAVHLSSSAVVQD</sequence>
<name>A0ABU0TVZ6_MICTR</name>
<evidence type="ECO:0000313" key="2">
    <source>
        <dbReference type="Proteomes" id="UP001226691"/>
    </source>
</evidence>
<dbReference type="RefSeq" id="WP_307487288.1">
    <property type="nucleotide sequence ID" value="NZ_JAUTBF010000001.1"/>
</dbReference>
<dbReference type="EMBL" id="JAUTBF010000001">
    <property type="protein sequence ID" value="MDQ1123833.1"/>
    <property type="molecule type" value="Genomic_DNA"/>
</dbReference>